<dbReference type="OrthoDB" id="24030at2759"/>
<dbReference type="AlphaFoldDB" id="A0A8J4Q9I9"/>
<gene>
    <name evidence="2" type="ORF">CYY_001309</name>
</gene>
<evidence type="ECO:0000313" key="3">
    <source>
        <dbReference type="Proteomes" id="UP000695562"/>
    </source>
</evidence>
<keyword evidence="1" id="KW-0732">Signal</keyword>
<name>A0A8J4Q9I9_9MYCE</name>
<feature type="signal peptide" evidence="1">
    <location>
        <begin position="1"/>
        <end position="21"/>
    </location>
</feature>
<proteinExistence type="predicted"/>
<accession>A0A8J4Q9I9</accession>
<evidence type="ECO:0000313" key="2">
    <source>
        <dbReference type="EMBL" id="KAF2077381.1"/>
    </source>
</evidence>
<keyword evidence="3" id="KW-1185">Reference proteome</keyword>
<organism evidence="2 3">
    <name type="scientific">Polysphondylium violaceum</name>
    <dbReference type="NCBI Taxonomy" id="133409"/>
    <lineage>
        <taxon>Eukaryota</taxon>
        <taxon>Amoebozoa</taxon>
        <taxon>Evosea</taxon>
        <taxon>Eumycetozoa</taxon>
        <taxon>Dictyostelia</taxon>
        <taxon>Dictyosteliales</taxon>
        <taxon>Dictyosteliaceae</taxon>
        <taxon>Polysphondylium</taxon>
    </lineage>
</organism>
<evidence type="ECO:0000256" key="1">
    <source>
        <dbReference type="SAM" id="SignalP"/>
    </source>
</evidence>
<feature type="chain" id="PRO_5035174306" evidence="1">
    <location>
        <begin position="22"/>
        <end position="313"/>
    </location>
</feature>
<dbReference type="Proteomes" id="UP000695562">
    <property type="component" value="Unassembled WGS sequence"/>
</dbReference>
<comment type="caution">
    <text evidence="2">The sequence shown here is derived from an EMBL/GenBank/DDBJ whole genome shotgun (WGS) entry which is preliminary data.</text>
</comment>
<dbReference type="EMBL" id="AJWJ01000030">
    <property type="protein sequence ID" value="KAF2077381.1"/>
    <property type="molecule type" value="Genomic_DNA"/>
</dbReference>
<dbReference type="PANTHER" id="PTHR35885">
    <property type="entry name" value="CARBOHYDRATE BINDING DOMAIN-CONTAINING PROTEIN-RELATED"/>
    <property type="match status" value="1"/>
</dbReference>
<protein>
    <submittedName>
        <fullName evidence="2">Uncharacterized protein</fullName>
    </submittedName>
</protein>
<reference evidence="2" key="1">
    <citation type="submission" date="2020-01" db="EMBL/GenBank/DDBJ databases">
        <title>Development of genomics and gene disruption for Polysphondylium violaceum indicates a role for the polyketide synthase stlB in stalk morphogenesis.</title>
        <authorList>
            <person name="Narita B."/>
            <person name="Kawabe Y."/>
            <person name="Kin K."/>
            <person name="Saito T."/>
            <person name="Gibbs R."/>
            <person name="Kuspa A."/>
            <person name="Muzny D."/>
            <person name="Queller D."/>
            <person name="Richards S."/>
            <person name="Strassman J."/>
            <person name="Sucgang R."/>
            <person name="Worley K."/>
            <person name="Schaap P."/>
        </authorList>
    </citation>
    <scope>NUCLEOTIDE SEQUENCE</scope>
    <source>
        <strain evidence="2">QSvi11</strain>
    </source>
</reference>
<sequence length="313" mass="35074">MNKLFLSLFIVLFTFNQLSSAQSSYNYAIGIWKDDNSLFNVGYVDLNGVNAAQSKLVLERYYLTYNTYQQGTINKNTQILTMAVQEWKTNDNYIISIDCGQWSIVSEIFIGDSDKYGGFAADPYSNNFYVTMNNGTSIFVQKVNPFTLFSVSFGILDGQFFGSVYNPVVDSLFVALQNSSGIYVNIYQNTDLIAVKKFTYSGFDPSVQILNQPLRLFFSPATSSVFGSVTVYDGQSSENVLVYLNFLSGTIQSTNMNSVDNDQIVSTIADPKAPFAYSFGYSNTDTFIYKYNTLLGTFVSKTNYSPLAVYLYE</sequence>